<dbReference type="PANTHER" id="PTHR21621">
    <property type="entry name" value="RIBOSOMAL PROTEIN S6 MODIFICATION PROTEIN"/>
    <property type="match status" value="1"/>
</dbReference>
<dbReference type="NCBIfam" id="TIGR00768">
    <property type="entry name" value="rimK_fam"/>
    <property type="match status" value="1"/>
</dbReference>
<keyword evidence="3" id="KW-0479">Metal-binding</keyword>
<sequence length="292" mass="32513">MRIALLSGDNRLGWPGTQLIKAIEQSGHQPLLIRLDEISALISSEHEFYLKEERLSFEGGIIRGLGAASTDEITYRISLLEHLNFDKKILINEPYAFRRAKDKYATLLLLSKNKIPVPKTLVTEDAEQAYKIAEKWGCVVIKPLIGSRGLGPIKSDNPDLSYRIIKTLKRLHQVLYVQEYIANPGRDIRVFVIGGRVIGGMYRVAKPGEWKSNIAAGAKPCKLDLNKELEDLAVKTASVMGLDYTGIDILESAEGYKVVEANAAPSWHGLNEVLKTDIAKLIIEHLISKIKS</sequence>
<dbReference type="GO" id="GO:0005737">
    <property type="term" value="C:cytoplasm"/>
    <property type="evidence" value="ECO:0007669"/>
    <property type="project" value="TreeGrafter"/>
</dbReference>
<evidence type="ECO:0000256" key="1">
    <source>
        <dbReference type="ARBA" id="ARBA00001946"/>
    </source>
</evidence>
<name>A0AAF0D1X1_ODILC</name>
<evidence type="ECO:0000313" key="10">
    <source>
        <dbReference type="Proteomes" id="UP000186851"/>
    </source>
</evidence>
<dbReference type="PROSITE" id="PS50975">
    <property type="entry name" value="ATP_GRASP"/>
    <property type="match status" value="1"/>
</dbReference>
<evidence type="ECO:0000256" key="5">
    <source>
        <dbReference type="ARBA" id="ARBA00022840"/>
    </source>
</evidence>
<keyword evidence="2 9" id="KW-0436">Ligase</keyword>
<evidence type="ECO:0000256" key="3">
    <source>
        <dbReference type="ARBA" id="ARBA00022723"/>
    </source>
</evidence>
<dbReference type="GO" id="GO:0016879">
    <property type="term" value="F:ligase activity, forming carbon-nitrogen bonds"/>
    <property type="evidence" value="ECO:0007669"/>
    <property type="project" value="TreeGrafter"/>
</dbReference>
<evidence type="ECO:0000256" key="2">
    <source>
        <dbReference type="ARBA" id="ARBA00022598"/>
    </source>
</evidence>
<dbReference type="InterPro" id="IPR013815">
    <property type="entry name" value="ATP_grasp_subdomain_1"/>
</dbReference>
<dbReference type="Pfam" id="PF08443">
    <property type="entry name" value="RimK"/>
    <property type="match status" value="1"/>
</dbReference>
<keyword evidence="6" id="KW-0460">Magnesium</keyword>
<evidence type="ECO:0000313" key="9">
    <source>
        <dbReference type="EMBL" id="WEU40129.1"/>
    </source>
</evidence>
<evidence type="ECO:0000256" key="4">
    <source>
        <dbReference type="ARBA" id="ARBA00022741"/>
    </source>
</evidence>
<keyword evidence="4 7" id="KW-0547">Nucleotide-binding</keyword>
<feature type="domain" description="ATP-grasp" evidence="8">
    <location>
        <begin position="107"/>
        <end position="287"/>
    </location>
</feature>
<dbReference type="PANTHER" id="PTHR21621:SF0">
    <property type="entry name" value="BETA-CITRYLGLUTAMATE SYNTHASE B-RELATED"/>
    <property type="match status" value="1"/>
</dbReference>
<accession>A0AAF0D1X1</accession>
<protein>
    <submittedName>
        <fullName evidence="9">RimK family alpha-L-glutamate ligase</fullName>
    </submittedName>
</protein>
<gene>
    <name evidence="9" type="ORF">OdinLCB4_006570</name>
</gene>
<dbReference type="SUPFAM" id="SSF56059">
    <property type="entry name" value="Glutathione synthetase ATP-binding domain-like"/>
    <property type="match status" value="1"/>
</dbReference>
<dbReference type="Gene3D" id="3.30.470.20">
    <property type="entry name" value="ATP-grasp fold, B domain"/>
    <property type="match status" value="1"/>
</dbReference>
<dbReference type="AlphaFoldDB" id="A0AAF0D1X1"/>
<dbReference type="Proteomes" id="UP000186851">
    <property type="component" value="Chromosome"/>
</dbReference>
<dbReference type="Gene3D" id="3.40.50.20">
    <property type="match status" value="1"/>
</dbReference>
<comment type="cofactor">
    <cofactor evidence="1">
        <name>Mg(2+)</name>
        <dbReference type="ChEBI" id="CHEBI:18420"/>
    </cofactor>
</comment>
<dbReference type="KEGG" id="oyw:OdinLCB4_006570"/>
<evidence type="ECO:0000259" key="8">
    <source>
        <dbReference type="PROSITE" id="PS50975"/>
    </source>
</evidence>
<reference evidence="9" key="1">
    <citation type="journal article" date="2017" name="Nature">
        <title>Asgard archaea illuminate the origin of eukaryotic cellular complexity.</title>
        <authorList>
            <person name="Zaremba-Niedzwiedzka K."/>
            <person name="Caceres E.F."/>
            <person name="Saw J.H."/>
            <person name="Backstrom D."/>
            <person name="Juzokaite L."/>
            <person name="Vancaester E."/>
            <person name="Seitz K.W."/>
            <person name="Anantharaman K."/>
            <person name="Starnawski P."/>
            <person name="Kjeldsen K.U."/>
            <person name="Scott M.B."/>
            <person name="Nunoura T."/>
            <person name="Banfield J.F."/>
            <person name="Schramm A."/>
            <person name="Baker B.J."/>
            <person name="Spang A."/>
            <person name="Ettema T.J.G."/>
        </authorList>
    </citation>
    <scope>NUCLEOTIDE SEQUENCE</scope>
    <source>
        <strain evidence="9">LCB_4</strain>
    </source>
</reference>
<proteinExistence type="predicted"/>
<dbReference type="GO" id="GO:0005524">
    <property type="term" value="F:ATP binding"/>
    <property type="evidence" value="ECO:0007669"/>
    <property type="project" value="UniProtKB-UniRule"/>
</dbReference>
<evidence type="ECO:0000256" key="7">
    <source>
        <dbReference type="PROSITE-ProRule" id="PRU00409"/>
    </source>
</evidence>
<dbReference type="InterPro" id="IPR011761">
    <property type="entry name" value="ATP-grasp"/>
</dbReference>
<dbReference type="FunFam" id="3.30.470.20:FF:000058">
    <property type="entry name" value="Alpha-aminoadipate--LysW ligase LysX protein"/>
    <property type="match status" value="1"/>
</dbReference>
<dbReference type="EMBL" id="CP091871">
    <property type="protein sequence ID" value="WEU40129.1"/>
    <property type="molecule type" value="Genomic_DNA"/>
</dbReference>
<dbReference type="InterPro" id="IPR004666">
    <property type="entry name" value="Rp_bS6_RimK/Lys_biosynth_LsyX"/>
</dbReference>
<evidence type="ECO:0000256" key="6">
    <source>
        <dbReference type="ARBA" id="ARBA00022842"/>
    </source>
</evidence>
<dbReference type="GO" id="GO:0046872">
    <property type="term" value="F:metal ion binding"/>
    <property type="evidence" value="ECO:0007669"/>
    <property type="project" value="UniProtKB-KW"/>
</dbReference>
<keyword evidence="5 7" id="KW-0067">ATP-binding</keyword>
<organism evidence="9 10">
    <name type="scientific">Odinarchaeota yellowstonii (strain LCB_4)</name>
    <dbReference type="NCBI Taxonomy" id="1841599"/>
    <lineage>
        <taxon>Archaea</taxon>
        <taxon>Promethearchaeati</taxon>
        <taxon>Candidatus Odinarchaeota</taxon>
        <taxon>Candidatus Odinarchaeia</taxon>
        <taxon>Candidatus Odinarchaeales</taxon>
        <taxon>Candidatus Odinarchaeaceae</taxon>
        <taxon>Candidatus Odinarchaeum</taxon>
    </lineage>
</organism>
<reference evidence="9" key="2">
    <citation type="journal article" date="2022" name="Nat. Microbiol.">
        <title>A closed Candidatus Odinarchaeum chromosome exposes Asgard archaeal viruses.</title>
        <authorList>
            <person name="Tamarit D."/>
            <person name="Caceres E.F."/>
            <person name="Krupovic M."/>
            <person name="Nijland R."/>
            <person name="Eme L."/>
            <person name="Robinson N.P."/>
            <person name="Ettema T.J.G."/>
        </authorList>
    </citation>
    <scope>NUCLEOTIDE SEQUENCE</scope>
    <source>
        <strain evidence="9">LCB_4</strain>
    </source>
</reference>
<dbReference type="Gene3D" id="3.30.1490.20">
    <property type="entry name" value="ATP-grasp fold, A domain"/>
    <property type="match status" value="1"/>
</dbReference>
<dbReference type="InterPro" id="IPR013651">
    <property type="entry name" value="ATP-grasp_RimK-type"/>
</dbReference>